<feature type="transmembrane region" description="Helical" evidence="7">
    <location>
        <begin position="185"/>
        <end position="205"/>
    </location>
</feature>
<feature type="domain" description="M23ase beta-sheet core" evidence="8">
    <location>
        <begin position="403"/>
        <end position="492"/>
    </location>
</feature>
<evidence type="ECO:0000256" key="1">
    <source>
        <dbReference type="ARBA" id="ARBA00004651"/>
    </source>
</evidence>
<comment type="subcellular location">
    <subcellularLocation>
        <location evidence="1">Cell membrane</location>
        <topology evidence="1">Multi-pass membrane protein</topology>
    </subcellularLocation>
</comment>
<reference evidence="9 10" key="1">
    <citation type="submission" date="2023-02" db="EMBL/GenBank/DDBJ databases">
        <title>Genome sequence of Mucilaginibacter jinjuensis strain KACC 16571.</title>
        <authorList>
            <person name="Kim S."/>
            <person name="Heo J."/>
            <person name="Kwon S.-W."/>
        </authorList>
    </citation>
    <scope>NUCLEOTIDE SEQUENCE [LARGE SCALE GENOMIC DNA]</scope>
    <source>
        <strain evidence="9 10">KACC 16571</strain>
    </source>
</reference>
<dbReference type="SUPFAM" id="SSF51261">
    <property type="entry name" value="Duplicated hybrid motif"/>
    <property type="match status" value="1"/>
</dbReference>
<evidence type="ECO:0000256" key="2">
    <source>
        <dbReference type="ARBA" id="ARBA00005914"/>
    </source>
</evidence>
<dbReference type="InterPro" id="IPR029020">
    <property type="entry name" value="Ammonium/urea_transptr"/>
</dbReference>
<protein>
    <submittedName>
        <fullName evidence="9">Urea transporter</fullName>
    </submittedName>
</protein>
<feature type="transmembrane region" description="Helical" evidence="7">
    <location>
        <begin position="238"/>
        <end position="257"/>
    </location>
</feature>
<keyword evidence="10" id="KW-1185">Reference proteome</keyword>
<feature type="transmembrane region" description="Helical" evidence="7">
    <location>
        <begin position="92"/>
        <end position="110"/>
    </location>
</feature>
<dbReference type="InterPro" id="IPR016047">
    <property type="entry name" value="M23ase_b-sheet_dom"/>
</dbReference>
<sequence length="715" mass="80227">MKQGIPGFIKAIINTYSVLFFSQNRVLGIILLLVTFFNVQVGACGLACVIFSLLVVRAMGYQRENIQLGIYSFNALLLGIALGTFYHVNILFFLWLAVACLIVVVATIILTERFNKSGLPVLSLPFIITFWIVLLAANSIFKTGLQQKSSYLLEELYNCPGTLAGFQGYLVIQCPFYLNLFFRSLSAVLFQNNMLIGMLMSIGLLIHSRITFSLLVIGFVASCALNAITHTYPDGISYYHLGANFMMTTAAVGGFFIIPSWRSYLAAVLSIPVVVILVNAFTGILGVYYLPVLSLPFCLINITLLYVLKLRKNPRQLNLISIQHYSPERNLYQFLNHAERLNDFKYFPFHLPFMGSWTVSQGYDGAITHKNEWGQALDFVIEDEDKKTYKLPGTLPEHYYCFNKPVLACGDGVVENVVDYIEDNAIGQTNDKENWGNTVVIKHTNGLYSKVSHLKKLSIKVSPGDTVKQGHLLGLCGNSGRSPEPHLHFQAQATPYIGSKTLAYPFAYYATNDKQGDPFHSFTIPQEGVVLSSPEINTSIKKAFDLQPGYMAKISTANRSEIVEVYTDELNQSYIYSKETGASAYFINNGTVFYFTSFYGDKHSLIYYFYLTAFKVIFSSNESIIAHDVYPIQQTTNKAKLCLQDLIAPFYCFIRLEYQSSYQPQKNGVAIQSKQTDNSIPVMEATLNVANNSLQGFNIRYNGTTIEAQWTTENM</sequence>
<keyword evidence="3" id="KW-1003">Cell membrane</keyword>
<feature type="transmembrane region" description="Helical" evidence="7">
    <location>
        <begin position="212"/>
        <end position="232"/>
    </location>
</feature>
<keyword evidence="4 7" id="KW-0812">Transmembrane</keyword>
<feature type="transmembrane region" description="Helical" evidence="7">
    <location>
        <begin position="264"/>
        <end position="282"/>
    </location>
</feature>
<accession>A0ABY7T7V4</accession>
<evidence type="ECO:0000256" key="6">
    <source>
        <dbReference type="ARBA" id="ARBA00023136"/>
    </source>
</evidence>
<evidence type="ECO:0000256" key="3">
    <source>
        <dbReference type="ARBA" id="ARBA00022475"/>
    </source>
</evidence>
<organism evidence="9 10">
    <name type="scientific">Mucilaginibacter jinjuensis</name>
    <dbReference type="NCBI Taxonomy" id="1176721"/>
    <lineage>
        <taxon>Bacteria</taxon>
        <taxon>Pseudomonadati</taxon>
        <taxon>Bacteroidota</taxon>
        <taxon>Sphingobacteriia</taxon>
        <taxon>Sphingobacteriales</taxon>
        <taxon>Sphingobacteriaceae</taxon>
        <taxon>Mucilaginibacter</taxon>
    </lineage>
</organism>
<dbReference type="RefSeq" id="WP_273630835.1">
    <property type="nucleotide sequence ID" value="NZ_CP117167.1"/>
</dbReference>
<dbReference type="Pfam" id="PF01551">
    <property type="entry name" value="Peptidase_M23"/>
    <property type="match status" value="1"/>
</dbReference>
<dbReference type="EMBL" id="CP117167">
    <property type="protein sequence ID" value="WCT12570.1"/>
    <property type="molecule type" value="Genomic_DNA"/>
</dbReference>
<evidence type="ECO:0000313" key="9">
    <source>
        <dbReference type="EMBL" id="WCT12570.1"/>
    </source>
</evidence>
<keyword evidence="6 7" id="KW-0472">Membrane</keyword>
<proteinExistence type="inferred from homology"/>
<dbReference type="PANTHER" id="PTHR10464">
    <property type="entry name" value="UREA TRANSPORTER"/>
    <property type="match status" value="1"/>
</dbReference>
<gene>
    <name evidence="9" type="ORF">PQO05_01320</name>
</gene>
<dbReference type="Pfam" id="PF03253">
    <property type="entry name" value="UT"/>
    <property type="match status" value="1"/>
</dbReference>
<name>A0ABY7T7V4_9SPHI</name>
<keyword evidence="5 7" id="KW-1133">Transmembrane helix</keyword>
<comment type="similarity">
    <text evidence="2">Belongs to the urea transporter family.</text>
</comment>
<evidence type="ECO:0000256" key="4">
    <source>
        <dbReference type="ARBA" id="ARBA00022692"/>
    </source>
</evidence>
<dbReference type="Proteomes" id="UP001216139">
    <property type="component" value="Chromosome"/>
</dbReference>
<evidence type="ECO:0000256" key="7">
    <source>
        <dbReference type="SAM" id="Phobius"/>
    </source>
</evidence>
<dbReference type="Gene3D" id="1.10.3430.10">
    <property type="entry name" value="Ammonium transporter AmtB like domains"/>
    <property type="match status" value="1"/>
</dbReference>
<dbReference type="Gene3D" id="2.70.70.10">
    <property type="entry name" value="Glucose Permease (Domain IIA)"/>
    <property type="match status" value="1"/>
</dbReference>
<evidence type="ECO:0000313" key="10">
    <source>
        <dbReference type="Proteomes" id="UP001216139"/>
    </source>
</evidence>
<dbReference type="PANTHER" id="PTHR10464:SF4">
    <property type="entry name" value="UREA TRANSPORTER"/>
    <property type="match status" value="1"/>
</dbReference>
<evidence type="ECO:0000256" key="5">
    <source>
        <dbReference type="ARBA" id="ARBA00022989"/>
    </source>
</evidence>
<dbReference type="CDD" id="cd12797">
    <property type="entry name" value="M23_peptidase"/>
    <property type="match status" value="1"/>
</dbReference>
<dbReference type="InterPro" id="IPR004937">
    <property type="entry name" value="Urea_transporter"/>
</dbReference>
<feature type="transmembrane region" description="Helical" evidence="7">
    <location>
        <begin position="26"/>
        <end position="56"/>
    </location>
</feature>
<evidence type="ECO:0000259" key="8">
    <source>
        <dbReference type="Pfam" id="PF01551"/>
    </source>
</evidence>
<feature type="transmembrane region" description="Helical" evidence="7">
    <location>
        <begin position="122"/>
        <end position="141"/>
    </location>
</feature>
<dbReference type="InterPro" id="IPR011055">
    <property type="entry name" value="Dup_hybrid_motif"/>
</dbReference>
<feature type="transmembrane region" description="Helical" evidence="7">
    <location>
        <begin position="68"/>
        <end position="86"/>
    </location>
</feature>
<feature type="transmembrane region" description="Helical" evidence="7">
    <location>
        <begin position="288"/>
        <end position="308"/>
    </location>
</feature>